<evidence type="ECO:0000313" key="1">
    <source>
        <dbReference type="EMBL" id="GAA1982518.1"/>
    </source>
</evidence>
<reference evidence="2" key="1">
    <citation type="journal article" date="2019" name="Int. J. Syst. Evol. Microbiol.">
        <title>The Global Catalogue of Microorganisms (GCM) 10K type strain sequencing project: providing services to taxonomists for standard genome sequencing and annotation.</title>
        <authorList>
            <consortium name="The Broad Institute Genomics Platform"/>
            <consortium name="The Broad Institute Genome Sequencing Center for Infectious Disease"/>
            <person name="Wu L."/>
            <person name="Ma J."/>
        </authorList>
    </citation>
    <scope>NUCLEOTIDE SEQUENCE [LARGE SCALE GENOMIC DNA]</scope>
    <source>
        <strain evidence="2">JCM 14902</strain>
    </source>
</reference>
<keyword evidence="2" id="KW-1185">Reference proteome</keyword>
<name>A0ABP5DM33_9MICO</name>
<proteinExistence type="predicted"/>
<comment type="caution">
    <text evidence="1">The sequence shown here is derived from an EMBL/GenBank/DDBJ whole genome shotgun (WGS) entry which is preliminary data.</text>
</comment>
<accession>A0ABP5DM33</accession>
<organism evidence="1 2">
    <name type="scientific">Microbacterium pumilum</name>
    <dbReference type="NCBI Taxonomy" id="344165"/>
    <lineage>
        <taxon>Bacteria</taxon>
        <taxon>Bacillati</taxon>
        <taxon>Actinomycetota</taxon>
        <taxon>Actinomycetes</taxon>
        <taxon>Micrococcales</taxon>
        <taxon>Microbacteriaceae</taxon>
        <taxon>Microbacterium</taxon>
    </lineage>
</organism>
<gene>
    <name evidence="1" type="ORF">GCM10009777_15380</name>
</gene>
<sequence length="335" mass="36801">MDIADIGIKVLSAADMGMRGMGRTDLRDAVRGGRLVVVHRGWYVDATTWRGWYPESRHVAKALAVVRTMRGGEVLLSHASAAALWGLPFYRFDPPRVHVSGAGTNGVTRGSSGVARHEVAVEGHHAEVDGVPVTSLARTAADLAGRLPLEAAISIVDAALRKVAWVDGSRRYDIDAAEEWKAKVLGCSALRRGARGSVQGRWVVEFADGRAQLPGESVSRLYLHQLGFAPPRLQVRIDHSTGWYDIDFGLDDVQVWGEFDGTGKYTDPEMLAERSTAEAVLEEKRREDDIRGRTRRPIIRWGSPHIRDVDAFRQRLADFHVRPPAGPGGVSRSFS</sequence>
<protein>
    <recommendedName>
        <fullName evidence="3">Transcriptional regulator, AbiEi antitoxin, Type IV TA system</fullName>
    </recommendedName>
</protein>
<dbReference type="EMBL" id="BAAAOH010000001">
    <property type="protein sequence ID" value="GAA1982518.1"/>
    <property type="molecule type" value="Genomic_DNA"/>
</dbReference>
<dbReference type="RefSeq" id="WP_344060107.1">
    <property type="nucleotide sequence ID" value="NZ_BAAAOH010000001.1"/>
</dbReference>
<dbReference type="Proteomes" id="UP001500326">
    <property type="component" value="Unassembled WGS sequence"/>
</dbReference>
<evidence type="ECO:0008006" key="3">
    <source>
        <dbReference type="Google" id="ProtNLM"/>
    </source>
</evidence>
<evidence type="ECO:0000313" key="2">
    <source>
        <dbReference type="Proteomes" id="UP001500326"/>
    </source>
</evidence>